<reference evidence="5 6" key="1">
    <citation type="journal article" date="2017" name="Front. Microbiol.">
        <title>Labilibaculum manganireducens gen. nov., sp. nov. and Labilibaculum filiforme sp. nov., Novel Bacteroidetes Isolated from Subsurface Sediments of the Baltic Sea.</title>
        <authorList>
            <person name="Vandieken V."/>
            <person name="Marshall I.P."/>
            <person name="Niemann H."/>
            <person name="Engelen B."/>
            <person name="Cypionka H."/>
        </authorList>
    </citation>
    <scope>NUCLEOTIDE SEQUENCE [LARGE SCALE GENOMIC DNA]</scope>
    <source>
        <strain evidence="5 6">59.10-2M</strain>
    </source>
</reference>
<dbReference type="GO" id="GO:0019867">
    <property type="term" value="C:outer membrane"/>
    <property type="evidence" value="ECO:0007669"/>
    <property type="project" value="InterPro"/>
</dbReference>
<evidence type="ECO:0000313" key="6">
    <source>
        <dbReference type="Proteomes" id="UP000233618"/>
    </source>
</evidence>
<dbReference type="Gene3D" id="2.40.160.50">
    <property type="entry name" value="membrane protein fhac: a member of the omp85/tpsb transporter family"/>
    <property type="match status" value="1"/>
</dbReference>
<keyword evidence="2" id="KW-0472">Membrane</keyword>
<dbReference type="Proteomes" id="UP000233618">
    <property type="component" value="Unassembled WGS sequence"/>
</dbReference>
<evidence type="ECO:0000256" key="1">
    <source>
        <dbReference type="ARBA" id="ARBA00004370"/>
    </source>
</evidence>
<name>A0A2N3IED5_9BACT</name>
<feature type="domain" description="Bacterial surface antigen (D15)" evidence="4">
    <location>
        <begin position="920"/>
        <end position="1167"/>
    </location>
</feature>
<gene>
    <name evidence="5" type="ORF">BZG01_02810</name>
</gene>
<evidence type="ECO:0000259" key="4">
    <source>
        <dbReference type="Pfam" id="PF01103"/>
    </source>
</evidence>
<feature type="signal peptide" evidence="3">
    <location>
        <begin position="1"/>
        <end position="19"/>
    </location>
</feature>
<evidence type="ECO:0000256" key="2">
    <source>
        <dbReference type="ARBA" id="ARBA00023136"/>
    </source>
</evidence>
<evidence type="ECO:0000313" key="5">
    <source>
        <dbReference type="EMBL" id="PKQ68666.1"/>
    </source>
</evidence>
<comment type="caution">
    <text evidence="5">The sequence shown here is derived from an EMBL/GenBank/DDBJ whole genome shotgun (WGS) entry which is preliminary data.</text>
</comment>
<dbReference type="Gene3D" id="3.60.21.10">
    <property type="match status" value="1"/>
</dbReference>
<evidence type="ECO:0000256" key="3">
    <source>
        <dbReference type="SAM" id="SignalP"/>
    </source>
</evidence>
<protein>
    <recommendedName>
        <fullName evidence="4">Bacterial surface antigen (D15) domain-containing protein</fullName>
    </recommendedName>
</protein>
<dbReference type="RefSeq" id="WP_101308315.1">
    <property type="nucleotide sequence ID" value="NZ_MVDE01000003.1"/>
</dbReference>
<proteinExistence type="predicted"/>
<dbReference type="AlphaFoldDB" id="A0A2N3IED5"/>
<organism evidence="5 6">
    <name type="scientific">Labilibaculum manganireducens</name>
    <dbReference type="NCBI Taxonomy" id="1940525"/>
    <lineage>
        <taxon>Bacteria</taxon>
        <taxon>Pseudomonadati</taxon>
        <taxon>Bacteroidota</taxon>
        <taxon>Bacteroidia</taxon>
        <taxon>Marinilabiliales</taxon>
        <taxon>Marinifilaceae</taxon>
        <taxon>Labilibaculum</taxon>
    </lineage>
</organism>
<dbReference type="InterPro" id="IPR000184">
    <property type="entry name" value="Bac_surfAg_D15"/>
</dbReference>
<dbReference type="Pfam" id="PF01103">
    <property type="entry name" value="Omp85"/>
    <property type="match status" value="1"/>
</dbReference>
<comment type="subcellular location">
    <subcellularLocation>
        <location evidence="1">Membrane</location>
    </subcellularLocation>
</comment>
<dbReference type="SUPFAM" id="SSF56300">
    <property type="entry name" value="Metallo-dependent phosphatases"/>
    <property type="match status" value="1"/>
</dbReference>
<keyword evidence="3" id="KW-0732">Signal</keyword>
<accession>A0A2N3IED5</accession>
<keyword evidence="6" id="KW-1185">Reference proteome</keyword>
<sequence>MKRILLYIGVFISINTVFAQNTKLPEAPASILLDHSIFFIGDVGESAIVDSNIDMLKGQMNEVGKKGTLVFLGNTFPKGYLEDEMEDIDAENPDLMKLLHSIKDFKGELIFIPGEKEWNEGRRHGWEALLNTETFIEDYLDRGDVFLPSGGCPGPVEIDLTDEVVLLIVDSQWWLHLGDKPETECDLESNDDFLILLNDAIKRNKNKKIVFATHHPIYSAGKHGGNFAFPGPVELYRKLFGTPQDFAYPFYKQMRYMSRKVGVGYDNIIVVAAHDNSLQFTKKDNSFFVVSGSGSKSDYVSKNKMDIAMREVGFSRINFYSNDEVWLEFWSVGAEGVEEPHLAFREKLYTKQVPSKEDLISKYKEINYSDSTISVAASTFYETDGKLKTKILGQNYRKDWATPIIVPVFDIATEKGGLKILKRGGGQQTRSLRLEAKDGKQFVLRSVEKYTEKAIPPGLEGSFAAKIVQDGISESYPYAALAVPKMAKAVGVYHTNPKIVYVPNDPRFGIYQDGFKNELFLFEERPNGDVSDMDNFGNSHDILGTDKLLKKRFKNSDLQIDETAVLRARLFDIFLNDWDRHDDQWRWATFKKDGKTIARPIPRDRDQAFFFSDGAIPWLIRRKWAMPKFQSFDSIVENVVGLGFNARYFDRNFLQSKDRNDWIEMAKELQSKLSDSIIQESVKALPREVYAISGDEITQKLKARRDQLPTLAEEFYEFLAKEVDVVGTNDNESFDINWIGNGKLIVESHRLSSKGNKKELLYRRTFSKDETNEVRIFGLDGKDKFEVNGNNKNGIKLRIIGGKGKDKFKLADTGKQNLLIYDKSKTRIKGDGAYKKRFGKSSEVNSYDRKAFKYNVVSPGANLNFVSDDGLVLGAGVNVKTQGFRKEPYGSSHKFIVNYAFAYPSVELKYSGEFKQVFRKTDFLTDIHYNTPNFQGYFYGLGNETENSKIDDDAYNRIRMAQFFIHPQLRQQVGEKHFISIGSFYQQLELKATPDRFVTDFTNPDNDLNPLTDFNTRRYLGLSANYLWDSRDNKVLPSRGIYWSSSWKYYKGLERNDNNFHKMETDMRMYVSFGRPQRTILALRAGASHNSSGYSFFQANKLGLKSNLRGYRQDRFAGDDIVFQNTDLRLRIARFKSYFLGGEVGILGFNDFGKVWVDNESSNKWHHGYGGGIWLAPYKLMVITANFSHSIEDDILSIEFKYLF</sequence>
<feature type="chain" id="PRO_5014606530" description="Bacterial surface antigen (D15) domain-containing protein" evidence="3">
    <location>
        <begin position="20"/>
        <end position="1204"/>
    </location>
</feature>
<dbReference type="EMBL" id="MVDE01000003">
    <property type="protein sequence ID" value="PKQ68666.1"/>
    <property type="molecule type" value="Genomic_DNA"/>
</dbReference>
<dbReference type="InterPro" id="IPR029052">
    <property type="entry name" value="Metallo-depent_PP-like"/>
</dbReference>